<proteinExistence type="predicted"/>
<evidence type="ECO:0000313" key="3">
    <source>
        <dbReference type="Proteomes" id="UP000217289"/>
    </source>
</evidence>
<evidence type="ECO:0000313" key="2">
    <source>
        <dbReference type="EMBL" id="ATB34369.1"/>
    </source>
</evidence>
<feature type="chain" id="PRO_5012829204" description="Outer membrane protein beta-barrel domain-containing protein" evidence="1">
    <location>
        <begin position="23"/>
        <end position="223"/>
    </location>
</feature>
<keyword evidence="1" id="KW-0732">Signal</keyword>
<organism evidence="2 3">
    <name type="scientific">Melittangium boletus DSM 14713</name>
    <dbReference type="NCBI Taxonomy" id="1294270"/>
    <lineage>
        <taxon>Bacteria</taxon>
        <taxon>Pseudomonadati</taxon>
        <taxon>Myxococcota</taxon>
        <taxon>Myxococcia</taxon>
        <taxon>Myxococcales</taxon>
        <taxon>Cystobacterineae</taxon>
        <taxon>Archangiaceae</taxon>
        <taxon>Melittangium</taxon>
    </lineage>
</organism>
<feature type="signal peptide" evidence="1">
    <location>
        <begin position="1"/>
        <end position="22"/>
    </location>
</feature>
<dbReference type="EMBL" id="CP022163">
    <property type="protein sequence ID" value="ATB34369.1"/>
    <property type="molecule type" value="Genomic_DNA"/>
</dbReference>
<evidence type="ECO:0000256" key="1">
    <source>
        <dbReference type="SAM" id="SignalP"/>
    </source>
</evidence>
<gene>
    <name evidence="2" type="ORF">MEBOL_007871</name>
</gene>
<keyword evidence="3" id="KW-1185">Reference proteome</keyword>
<dbReference type="Proteomes" id="UP000217289">
    <property type="component" value="Chromosome"/>
</dbReference>
<dbReference type="KEGG" id="mbd:MEBOL_007871"/>
<protein>
    <recommendedName>
        <fullName evidence="4">Outer membrane protein beta-barrel domain-containing protein</fullName>
    </recommendedName>
</protein>
<dbReference type="RefSeq" id="WP_095982277.1">
    <property type="nucleotide sequence ID" value="NZ_CP022163.1"/>
</dbReference>
<accession>A0A250IRK1</accession>
<name>A0A250IRK1_9BACT</name>
<reference evidence="2 3" key="1">
    <citation type="submission" date="2017-06" db="EMBL/GenBank/DDBJ databases">
        <authorList>
            <person name="Kim H.J."/>
            <person name="Triplett B.A."/>
        </authorList>
    </citation>
    <scope>NUCLEOTIDE SEQUENCE [LARGE SCALE GENOMIC DNA]</scope>
    <source>
        <strain evidence="2 3">DSM 14713</strain>
    </source>
</reference>
<dbReference type="OrthoDB" id="5516295at2"/>
<sequence length="223" mass="23039">MRGTLAWAGLVSVVMGSTGAHAAPPSAPPPGRMQGVGDVDARLMLNADILLAFVNGGVGADVGVAKLGPGVLSLGGEFEAGTCVTACLALNLATGWSFRHLYYAPHARLTYHLLPAGTGNLEKADLYGLLLGGVTFTTTRVAGDSSGTEFEYKGSDVGPSVGLGVGGKFFLDERFFLGGEARARLSYGEYTYTARVGNASISDLQSTWSLSGLNVLFFGGVRL</sequence>
<dbReference type="AlphaFoldDB" id="A0A250IRK1"/>
<evidence type="ECO:0008006" key="4">
    <source>
        <dbReference type="Google" id="ProtNLM"/>
    </source>
</evidence>